<reference evidence="1 2" key="1">
    <citation type="submission" date="2019-04" db="EMBL/GenBank/DDBJ databases">
        <title>Pedobacter sp. RP-3-22 sp. nov., isolated from Arctic soil.</title>
        <authorList>
            <person name="Dahal R.H."/>
            <person name="Kim D.-U."/>
        </authorList>
    </citation>
    <scope>NUCLEOTIDE SEQUENCE [LARGE SCALE GENOMIC DNA]</scope>
    <source>
        <strain evidence="1 2">RP-3-22</strain>
    </source>
</reference>
<evidence type="ECO:0000313" key="2">
    <source>
        <dbReference type="Proteomes" id="UP000309488"/>
    </source>
</evidence>
<comment type="caution">
    <text evidence="1">The sequence shown here is derived from an EMBL/GenBank/DDBJ whole genome shotgun (WGS) entry which is preliminary data.</text>
</comment>
<evidence type="ECO:0000313" key="1">
    <source>
        <dbReference type="EMBL" id="TKC08046.1"/>
    </source>
</evidence>
<gene>
    <name evidence="1" type="ORF">FA048_12850</name>
</gene>
<keyword evidence="2" id="KW-1185">Reference proteome</keyword>
<dbReference type="InterPro" id="IPR045955">
    <property type="entry name" value="DUF6375"/>
</dbReference>
<proteinExistence type="predicted"/>
<dbReference type="OrthoDB" id="6402024at2"/>
<name>A0A4U1CLG0_9SPHI</name>
<dbReference type="EMBL" id="SWBR01000003">
    <property type="protein sequence ID" value="TKC08046.1"/>
    <property type="molecule type" value="Genomic_DNA"/>
</dbReference>
<dbReference type="Proteomes" id="UP000309488">
    <property type="component" value="Unassembled WGS sequence"/>
</dbReference>
<dbReference type="AlphaFoldDB" id="A0A4U1CLG0"/>
<organism evidence="1 2">
    <name type="scientific">Pedobacter polaris</name>
    <dbReference type="NCBI Taxonomy" id="2571273"/>
    <lineage>
        <taxon>Bacteria</taxon>
        <taxon>Pseudomonadati</taxon>
        <taxon>Bacteroidota</taxon>
        <taxon>Sphingobacteriia</taxon>
        <taxon>Sphingobacteriales</taxon>
        <taxon>Sphingobacteriaceae</taxon>
        <taxon>Pedobacter</taxon>
    </lineage>
</organism>
<dbReference type="Pfam" id="PF19902">
    <property type="entry name" value="DUF6375"/>
    <property type="match status" value="1"/>
</dbReference>
<protein>
    <submittedName>
        <fullName evidence="1">Uncharacterized protein</fullName>
    </submittedName>
</protein>
<dbReference type="RefSeq" id="WP_136841625.1">
    <property type="nucleotide sequence ID" value="NZ_SWBR01000003.1"/>
</dbReference>
<sequence length="129" mass="15005">MKFWNSYGSEHSANLVMIGHFRTNAEAQEAYDAIDQIKHYLLESEESYEDGTRFSKPLRDLLMELKLHSIVPREIDQFNYEARTKLEENKIVVTTEESDFSAFLKVLIDYEARVEVYSAHTYTGTGEGR</sequence>
<accession>A0A4U1CLG0</accession>